<reference evidence="1 2" key="1">
    <citation type="journal article" date="2015" name="Genome Announc.">
        <title>Expanding the biotechnology potential of lactobacilli through comparative genomics of 213 strains and associated genera.</title>
        <authorList>
            <person name="Sun Z."/>
            <person name="Harris H.M."/>
            <person name="McCann A."/>
            <person name="Guo C."/>
            <person name="Argimon S."/>
            <person name="Zhang W."/>
            <person name="Yang X."/>
            <person name="Jeffery I.B."/>
            <person name="Cooney J.C."/>
            <person name="Kagawa T.F."/>
            <person name="Liu W."/>
            <person name="Song Y."/>
            <person name="Salvetti E."/>
            <person name="Wrobel A."/>
            <person name="Rasinkangas P."/>
            <person name="Parkhill J."/>
            <person name="Rea M.C."/>
            <person name="O'Sullivan O."/>
            <person name="Ritari J."/>
            <person name="Douillard F.P."/>
            <person name="Paul Ross R."/>
            <person name="Yang R."/>
            <person name="Briner A.E."/>
            <person name="Felis G.E."/>
            <person name="de Vos W.M."/>
            <person name="Barrangou R."/>
            <person name="Klaenhammer T.R."/>
            <person name="Caufield P.W."/>
            <person name="Cui Y."/>
            <person name="Zhang H."/>
            <person name="O'Toole P.W."/>
        </authorList>
    </citation>
    <scope>NUCLEOTIDE SEQUENCE [LARGE SCALE GENOMIC DNA]</scope>
    <source>
        <strain evidence="1 2">DSM 20587</strain>
    </source>
</reference>
<proteinExistence type="predicted"/>
<evidence type="ECO:0000313" key="1">
    <source>
        <dbReference type="EMBL" id="KRM49469.1"/>
    </source>
</evidence>
<name>A0A8E1RIP2_LENKE</name>
<dbReference type="EMBL" id="AYYV01000086">
    <property type="protein sequence ID" value="KRM49469.1"/>
    <property type="molecule type" value="Genomic_DNA"/>
</dbReference>
<dbReference type="InterPro" id="IPR032254">
    <property type="entry name" value="DUF4828"/>
</dbReference>
<comment type="caution">
    <text evidence="1">The sequence shown here is derived from an EMBL/GenBank/DDBJ whole genome shotgun (WGS) entry which is preliminary data.</text>
</comment>
<accession>A0A8E1RIP2</accession>
<sequence>MEIGPDLKLLIDGKDMSAKVSLLTRYELSYIDKFGYKLEIRGNESQPIKFYDESENYTYDLHSANDSKIAD</sequence>
<evidence type="ECO:0008006" key="3">
    <source>
        <dbReference type="Google" id="ProtNLM"/>
    </source>
</evidence>
<gene>
    <name evidence="1" type="ORF">FC95_GL000409</name>
</gene>
<organism evidence="1 2">
    <name type="scientific">Lentilactobacillus kefiri DSM 20587 = JCM 5818</name>
    <dbReference type="NCBI Taxonomy" id="1423764"/>
    <lineage>
        <taxon>Bacteria</taxon>
        <taxon>Bacillati</taxon>
        <taxon>Bacillota</taxon>
        <taxon>Bacilli</taxon>
        <taxon>Lactobacillales</taxon>
        <taxon>Lactobacillaceae</taxon>
        <taxon>Lentilactobacillus</taxon>
    </lineage>
</organism>
<protein>
    <recommendedName>
        <fullName evidence="3">DUF4828 domain-containing protein</fullName>
    </recommendedName>
</protein>
<evidence type="ECO:0000313" key="2">
    <source>
        <dbReference type="Proteomes" id="UP000051164"/>
    </source>
</evidence>
<dbReference type="Proteomes" id="UP000051164">
    <property type="component" value="Unassembled WGS sequence"/>
</dbReference>
<dbReference type="AlphaFoldDB" id="A0A8E1RIP2"/>
<dbReference type="Pfam" id="PF16110">
    <property type="entry name" value="DUF4828"/>
    <property type="match status" value="1"/>
</dbReference>